<feature type="compositionally biased region" description="Low complexity" evidence="1">
    <location>
        <begin position="19"/>
        <end position="35"/>
    </location>
</feature>
<reference evidence="3" key="1">
    <citation type="submission" date="2012-08" db="EMBL/GenBank/DDBJ databases">
        <title>The Genome Sequence of Wuchereria bancrofti.</title>
        <authorList>
            <person name="Nutman T.B."/>
            <person name="Fink D.L."/>
            <person name="Russ C."/>
            <person name="Young S."/>
            <person name="Zeng Q."/>
            <person name="Koehrsen M."/>
            <person name="Alvarado L."/>
            <person name="Berlin A."/>
            <person name="Chapman S.B."/>
            <person name="Chen Z."/>
            <person name="Freedman E."/>
            <person name="Gellesch M."/>
            <person name="Goldberg J."/>
            <person name="Griggs A."/>
            <person name="Gujja S."/>
            <person name="Heilman E.R."/>
            <person name="Heiman D."/>
            <person name="Hepburn T."/>
            <person name="Howarth C."/>
            <person name="Jen D."/>
            <person name="Larson L."/>
            <person name="Lewis B."/>
            <person name="Mehta T."/>
            <person name="Park D."/>
            <person name="Pearson M."/>
            <person name="Roberts A."/>
            <person name="Saif S."/>
            <person name="Shea T."/>
            <person name="Shenoy N."/>
            <person name="Sisk P."/>
            <person name="Stolte C."/>
            <person name="Sykes S."/>
            <person name="Walk T."/>
            <person name="White J."/>
            <person name="Yandava C."/>
            <person name="Haas B."/>
            <person name="Henn M.R."/>
            <person name="Nusbaum C."/>
            <person name="Birren B."/>
        </authorList>
    </citation>
    <scope>NUCLEOTIDE SEQUENCE [LARGE SCALE GENOMIC DNA]</scope>
    <source>
        <strain evidence="3">NA</strain>
    </source>
</reference>
<evidence type="ECO:0000313" key="2">
    <source>
        <dbReference type="EMBL" id="EJW79873.1"/>
    </source>
</evidence>
<dbReference type="EMBL" id="ADBV01005035">
    <property type="protein sequence ID" value="EJW79873.1"/>
    <property type="molecule type" value="Genomic_DNA"/>
</dbReference>
<dbReference type="Proteomes" id="UP000004810">
    <property type="component" value="Unassembled WGS sequence"/>
</dbReference>
<evidence type="ECO:0000313" key="3">
    <source>
        <dbReference type="Proteomes" id="UP000004810"/>
    </source>
</evidence>
<protein>
    <submittedName>
        <fullName evidence="2">Uncharacterized protein</fullName>
    </submittedName>
</protein>
<evidence type="ECO:0000256" key="1">
    <source>
        <dbReference type="SAM" id="MobiDB-lite"/>
    </source>
</evidence>
<sequence length="107" mass="11388">MPLNELRCSDEEASISSAFSTATTTTSGPSIVTSTNVSTEGMSNGEPIPCLSVGPYHQRPAPILTDNAFVGALSLDNNCTNQRNVMAILKDDRETGQLVRKKTNVSD</sequence>
<accession>J9ECG5</accession>
<organism evidence="2 3">
    <name type="scientific">Wuchereria bancrofti</name>
    <dbReference type="NCBI Taxonomy" id="6293"/>
    <lineage>
        <taxon>Eukaryota</taxon>
        <taxon>Metazoa</taxon>
        <taxon>Ecdysozoa</taxon>
        <taxon>Nematoda</taxon>
        <taxon>Chromadorea</taxon>
        <taxon>Rhabditida</taxon>
        <taxon>Spirurina</taxon>
        <taxon>Spiruromorpha</taxon>
        <taxon>Filarioidea</taxon>
        <taxon>Onchocercidae</taxon>
        <taxon>Wuchereria</taxon>
    </lineage>
</organism>
<proteinExistence type="predicted"/>
<dbReference type="AlphaFoldDB" id="J9ECG5"/>
<feature type="region of interest" description="Disordered" evidence="1">
    <location>
        <begin position="19"/>
        <end position="44"/>
    </location>
</feature>
<comment type="caution">
    <text evidence="2">The sequence shown here is derived from an EMBL/GenBank/DDBJ whole genome shotgun (WGS) entry which is preliminary data.</text>
</comment>
<name>J9ECG5_WUCBA</name>
<gene>
    <name evidence="2" type="ORF">WUBG_09216</name>
</gene>